<keyword evidence="3" id="KW-1185">Reference proteome</keyword>
<reference evidence="2 3" key="1">
    <citation type="journal article" date="2017" name="Mycologia">
        <title>Bifiguratus adelaidae, gen. et sp. nov., a new member of Mucoromycotina in endophytic and soil-dwelling habitats.</title>
        <authorList>
            <person name="Torres-Cruz T.J."/>
            <person name="Billingsley Tobias T.L."/>
            <person name="Almatruk M."/>
            <person name="Hesse C."/>
            <person name="Kuske C.R."/>
            <person name="Desiro A."/>
            <person name="Benucci G.M."/>
            <person name="Bonito G."/>
            <person name="Stajich J.E."/>
            <person name="Dunlap C."/>
            <person name="Arnold A.E."/>
            <person name="Porras-Alfaro A."/>
        </authorList>
    </citation>
    <scope>NUCLEOTIDE SEQUENCE [LARGE SCALE GENOMIC DNA]</scope>
    <source>
        <strain evidence="2 3">AZ0501</strain>
    </source>
</reference>
<comment type="caution">
    <text evidence="2">The sequence shown here is derived from an EMBL/GenBank/DDBJ whole genome shotgun (WGS) entry which is preliminary data.</text>
</comment>
<dbReference type="CDD" id="cd04301">
    <property type="entry name" value="NAT_SF"/>
    <property type="match status" value="2"/>
</dbReference>
<evidence type="ECO:0000313" key="3">
    <source>
        <dbReference type="Proteomes" id="UP000242875"/>
    </source>
</evidence>
<dbReference type="Proteomes" id="UP000242875">
    <property type="component" value="Unassembled WGS sequence"/>
</dbReference>
<dbReference type="EMBL" id="MVBO01000160">
    <property type="protein sequence ID" value="OZJ02361.1"/>
    <property type="molecule type" value="Genomic_DNA"/>
</dbReference>
<name>A0A261XVJ6_9FUNG</name>
<protein>
    <recommendedName>
        <fullName evidence="1">N-acetyltransferase domain-containing protein</fullName>
    </recommendedName>
</protein>
<dbReference type="Gene3D" id="3.40.630.30">
    <property type="match status" value="2"/>
</dbReference>
<gene>
    <name evidence="2" type="ORF">BZG36_04475</name>
</gene>
<dbReference type="PANTHER" id="PTHR43617:SF34">
    <property type="entry name" value="PUTATIVE-RELATED"/>
    <property type="match status" value="1"/>
</dbReference>
<evidence type="ECO:0000313" key="2">
    <source>
        <dbReference type="EMBL" id="OZJ02361.1"/>
    </source>
</evidence>
<sequence length="547" mass="62586">MAEYVYKLGSEYSVQQQVAFHNLAFQQYIVEFTLGVEELELAFNCWMGHVSYLSVYMLTAEGDLVGLARTALRGSRAWCAGFALVPEYRIKGVGKLLMQEYLRVLKQHPLVRSVQLEVFSQNIAARRLYERVGFTKNLHLEGFEFPEVSSLTVPANGDWMTELTDRIDVRLPWLQHTVDYSWQRELSTLINRGAKQFTIRRRDGTLVFAMVLVARKQETDTLSILAFAFETPPTQEELVHYLSLAAQKLERNKVDITEEPNTRGNEFSVEQQVEFQNLAFQQYITDSTITVEGFELELNAWWGHVSYLSVYMFTKEGELVAFSRTALRGSRAWCAGLAVVPEYRSKGVGKLLMAEYLRVLRTSPLVQTVQLDVYQENPGAIKLYERSGFTKNFEFSMLSLDDVASLKGYQITNTCDMEVSKEMDVRLPWLQHTIEYPWRREFHAVISRPLFQITFKNDAALVLGMILCPGLQASDTIAIFGWAFNTIPTRDELATMIYTAATTMDKRKLTIPYESDNANMSQLLCACGFKEGHRANHMVLLDLVNKD</sequence>
<feature type="domain" description="N-acetyltransferase" evidence="1">
    <location>
        <begin position="4"/>
        <end position="165"/>
    </location>
</feature>
<dbReference type="InterPro" id="IPR050276">
    <property type="entry name" value="MshD_Acetyltransferase"/>
</dbReference>
<dbReference type="GO" id="GO:0016747">
    <property type="term" value="F:acyltransferase activity, transferring groups other than amino-acyl groups"/>
    <property type="evidence" value="ECO:0007669"/>
    <property type="project" value="InterPro"/>
</dbReference>
<organism evidence="2 3">
    <name type="scientific">Bifiguratus adelaidae</name>
    <dbReference type="NCBI Taxonomy" id="1938954"/>
    <lineage>
        <taxon>Eukaryota</taxon>
        <taxon>Fungi</taxon>
        <taxon>Fungi incertae sedis</taxon>
        <taxon>Mucoromycota</taxon>
        <taxon>Mucoromycotina</taxon>
        <taxon>Endogonomycetes</taxon>
        <taxon>Endogonales</taxon>
        <taxon>Endogonales incertae sedis</taxon>
        <taxon>Bifiguratus</taxon>
    </lineage>
</organism>
<dbReference type="Pfam" id="PF00583">
    <property type="entry name" value="Acetyltransf_1"/>
    <property type="match status" value="2"/>
</dbReference>
<dbReference type="PROSITE" id="PS51186">
    <property type="entry name" value="GNAT"/>
    <property type="match status" value="2"/>
</dbReference>
<feature type="domain" description="N-acetyltransferase" evidence="1">
    <location>
        <begin position="262"/>
        <end position="412"/>
    </location>
</feature>
<dbReference type="PANTHER" id="PTHR43617">
    <property type="entry name" value="L-AMINO ACID N-ACETYLTRANSFERASE"/>
    <property type="match status" value="1"/>
</dbReference>
<dbReference type="AlphaFoldDB" id="A0A261XVJ6"/>
<proteinExistence type="predicted"/>
<accession>A0A261XVJ6</accession>
<evidence type="ECO:0000259" key="1">
    <source>
        <dbReference type="PROSITE" id="PS51186"/>
    </source>
</evidence>
<dbReference type="InterPro" id="IPR016181">
    <property type="entry name" value="Acyl_CoA_acyltransferase"/>
</dbReference>
<dbReference type="SUPFAM" id="SSF55729">
    <property type="entry name" value="Acyl-CoA N-acyltransferases (Nat)"/>
    <property type="match status" value="2"/>
</dbReference>
<dbReference type="InterPro" id="IPR000182">
    <property type="entry name" value="GNAT_dom"/>
</dbReference>
<dbReference type="OrthoDB" id="41532at2759"/>